<reference evidence="1" key="1">
    <citation type="journal article" date="2014" name="Nat. Commun.">
        <title>The emerging biofuel crop Camelina sativa retains a highly undifferentiated hexaploid genome structure.</title>
        <authorList>
            <person name="Kagale S."/>
            <person name="Koh C."/>
            <person name="Nixon J."/>
            <person name="Bollina V."/>
            <person name="Clarke W.E."/>
            <person name="Tuteja R."/>
            <person name="Spillane C."/>
            <person name="Robinson S.J."/>
            <person name="Links M.G."/>
            <person name="Clarke C."/>
            <person name="Higgins E.E."/>
            <person name="Huebert T."/>
            <person name="Sharpe A.G."/>
            <person name="Parkin I.A."/>
        </authorList>
    </citation>
    <scope>NUCLEOTIDE SEQUENCE [LARGE SCALE GENOMIC DNA]</scope>
    <source>
        <strain evidence="1">cv. DH55</strain>
    </source>
</reference>
<evidence type="ECO:0000313" key="1">
    <source>
        <dbReference type="Proteomes" id="UP000694864"/>
    </source>
</evidence>
<dbReference type="Proteomes" id="UP000694864">
    <property type="component" value="Chromosome 7"/>
</dbReference>
<name>A0ABM0STF8_CAMSA</name>
<protein>
    <submittedName>
        <fullName evidence="2">Uncharacterized protein LOC104701831</fullName>
    </submittedName>
</protein>
<dbReference type="RefSeq" id="XP_010415879.2">
    <property type="nucleotide sequence ID" value="XM_010417577.2"/>
</dbReference>
<accession>A0ABM0STF8</accession>
<dbReference type="PANTHER" id="PTHR35706:SF1">
    <property type="entry name" value="EMBRYOGENESIS-LIKE PROTEIN"/>
    <property type="match status" value="1"/>
</dbReference>
<organism evidence="1 2">
    <name type="scientific">Camelina sativa</name>
    <name type="common">False flax</name>
    <name type="synonym">Myagrum sativum</name>
    <dbReference type="NCBI Taxonomy" id="90675"/>
    <lineage>
        <taxon>Eukaryota</taxon>
        <taxon>Viridiplantae</taxon>
        <taxon>Streptophyta</taxon>
        <taxon>Embryophyta</taxon>
        <taxon>Tracheophyta</taxon>
        <taxon>Spermatophyta</taxon>
        <taxon>Magnoliopsida</taxon>
        <taxon>eudicotyledons</taxon>
        <taxon>Gunneridae</taxon>
        <taxon>Pentapetalae</taxon>
        <taxon>rosids</taxon>
        <taxon>malvids</taxon>
        <taxon>Brassicales</taxon>
        <taxon>Brassicaceae</taxon>
        <taxon>Camelineae</taxon>
        <taxon>Camelina</taxon>
    </lineage>
</organism>
<proteinExistence type="predicted"/>
<dbReference type="PANTHER" id="PTHR35706">
    <property type="entry name" value="F14O23.11 PROTEIN"/>
    <property type="match status" value="1"/>
</dbReference>
<dbReference type="GeneID" id="104701831"/>
<evidence type="ECO:0000313" key="2">
    <source>
        <dbReference type="RefSeq" id="XP_010415879.2"/>
    </source>
</evidence>
<keyword evidence="1" id="KW-1185">Reference proteome</keyword>
<dbReference type="InterPro" id="IPR053325">
    <property type="entry name" value="H3-Acetyl_Activator"/>
</dbReference>
<sequence>MMQPEVVLNKNLTNCPTYLRRRPTRNSEKPNRRIHIRRYLTMRLHSAITLRNFFTRKPLRIPQNLSIISSPVTINSLADVSGPSPSHYSKSSLSEASSTSSRIFRIPNASFSKSFLENQRSFSTDSSSGGGSPPDLNKVVDEINLKFAEAREEIEMAMDSKETVYFNEEAECARAAVTEVLEMFEGLLRKVTEKEKASLQRSMGLKIEQLKAELQQLNE</sequence>
<reference evidence="2" key="2">
    <citation type="submission" date="2025-08" db="UniProtKB">
        <authorList>
            <consortium name="RefSeq"/>
        </authorList>
    </citation>
    <scope>IDENTIFICATION</scope>
    <source>
        <tissue evidence="2">Leaf</tissue>
    </source>
</reference>
<gene>
    <name evidence="2" type="primary">LOC104701831</name>
</gene>